<dbReference type="InterPro" id="IPR032675">
    <property type="entry name" value="LRR_dom_sf"/>
</dbReference>
<dbReference type="Proteomes" id="UP000184267">
    <property type="component" value="Unassembled WGS sequence"/>
</dbReference>
<dbReference type="Gene3D" id="3.80.10.10">
    <property type="entry name" value="Ribonuclease Inhibitor"/>
    <property type="match status" value="1"/>
</dbReference>
<dbReference type="AlphaFoldDB" id="A0A1M2V9E1"/>
<dbReference type="EMBL" id="MNAD01001552">
    <property type="protein sequence ID" value="OJT04261.1"/>
    <property type="molecule type" value="Genomic_DNA"/>
</dbReference>
<reference evidence="1 2" key="1">
    <citation type="submission" date="2016-10" db="EMBL/GenBank/DDBJ databases">
        <title>Genome sequence of the basidiomycete white-rot fungus Trametes pubescens.</title>
        <authorList>
            <person name="Makela M.R."/>
            <person name="Granchi Z."/>
            <person name="Peng M."/>
            <person name="De Vries R.P."/>
            <person name="Grigoriev I."/>
            <person name="Riley R."/>
            <person name="Hilden K."/>
        </authorList>
    </citation>
    <scope>NUCLEOTIDE SEQUENCE [LARGE SCALE GENOMIC DNA]</scope>
    <source>
        <strain evidence="1 2">FBCC735</strain>
    </source>
</reference>
<accession>A0A1M2V9E1</accession>
<sequence>MPGLNNLDILLEIMAVSRREDRAHLMAASRALYSHGARFLLREPPHIETQQQLLSFLAFLSAQTDVRSKFLRHLELSPLYSWSTPACVRLADALSRIHTLQSLTISGRYYGCLADPELISALAALPSLQELRVHSYGLDCLDLLKTLRAQVRRLIVDCPAYYNENIFNKFADDDEWTAHHPIVVLEHSAPTLEELSISCWSTHPDPEVAPSPNIIYPRMHTLSIKYGSLPVVLPLIRAYPNLEHLSFDFRYASPDEIEEYRLCNLNQQILAGCTWRHLRAFAGDLADLYVLGLTCAIERVTLRTPAVYLGWPGTHRLGPTMVPVLTKARPRSLELDGWLTDVRGPRGDGKFAMFRGEGASRLETLTVEGHLEGMEHVDVDVCAVLDDLLNSLKHSRLRHFAINIYTQHIDPTSGVEGPDVPLGAAERAAQDLDVEAALGKFVTAIPTLQTAVFSVQVPRDALRTRKAVLTDGRVQFEEVWRTL</sequence>
<keyword evidence="2" id="KW-1185">Reference proteome</keyword>
<name>A0A1M2V9E1_TRAPU</name>
<evidence type="ECO:0000313" key="1">
    <source>
        <dbReference type="EMBL" id="OJT04261.1"/>
    </source>
</evidence>
<gene>
    <name evidence="1" type="ORF">TRAPUB_5051</name>
</gene>
<dbReference type="SUPFAM" id="SSF52047">
    <property type="entry name" value="RNI-like"/>
    <property type="match status" value="1"/>
</dbReference>
<dbReference type="OrthoDB" id="2757830at2759"/>
<proteinExistence type="predicted"/>
<protein>
    <recommendedName>
        <fullName evidence="3">F-box domain-containing protein</fullName>
    </recommendedName>
</protein>
<evidence type="ECO:0000313" key="2">
    <source>
        <dbReference type="Proteomes" id="UP000184267"/>
    </source>
</evidence>
<organism evidence="1 2">
    <name type="scientific">Trametes pubescens</name>
    <name type="common">White-rot fungus</name>
    <dbReference type="NCBI Taxonomy" id="154538"/>
    <lineage>
        <taxon>Eukaryota</taxon>
        <taxon>Fungi</taxon>
        <taxon>Dikarya</taxon>
        <taxon>Basidiomycota</taxon>
        <taxon>Agaricomycotina</taxon>
        <taxon>Agaricomycetes</taxon>
        <taxon>Polyporales</taxon>
        <taxon>Polyporaceae</taxon>
        <taxon>Trametes</taxon>
    </lineage>
</organism>
<evidence type="ECO:0008006" key="3">
    <source>
        <dbReference type="Google" id="ProtNLM"/>
    </source>
</evidence>
<comment type="caution">
    <text evidence="1">The sequence shown here is derived from an EMBL/GenBank/DDBJ whole genome shotgun (WGS) entry which is preliminary data.</text>
</comment>